<dbReference type="Proteomes" id="UP000009877">
    <property type="component" value="Unassembled WGS sequence"/>
</dbReference>
<proteinExistence type="predicted"/>
<reference evidence="3 4" key="1">
    <citation type="journal article" date="2014" name="Genome Announc.">
        <title>Draft Genome Sequence of Kocuria palustris PEL.</title>
        <authorList>
            <person name="Sharma G."/>
            <person name="Khatri I."/>
            <person name="Subramanian S."/>
        </authorList>
    </citation>
    <scope>NUCLEOTIDE SEQUENCE [LARGE SCALE GENOMIC DNA]</scope>
    <source>
        <strain evidence="3 4">PEL</strain>
    </source>
</reference>
<dbReference type="GO" id="GO:0052689">
    <property type="term" value="F:carboxylic ester hydrolase activity"/>
    <property type="evidence" value="ECO:0007669"/>
    <property type="project" value="TreeGrafter"/>
</dbReference>
<dbReference type="SUPFAM" id="SSF53474">
    <property type="entry name" value="alpha/beta-Hydrolases"/>
    <property type="match status" value="1"/>
</dbReference>
<sequence>MSALSEAAMSALSEAAESVTISTVGDGPVVVAFLHGLMGRGKNFTRFAKDLSAQCTSLLVDLPNHGTSGWTDEFSYEDMADTVAEALRAKAGDRKIMLVGHSMGGKVAMLIALRHPELIERLMVVDISPGRSWEDGGEFPHLLGSLRELDLANVENRGDADAKLAEAIPKDSVRLFLLQNLRYSDGAWGWQPNLELLYQSLEEIGGFPVTNQSFDGPVLWVAGSESDYVSEAKLPLMSQLFPRVELRTVQGAGHWVHSEKPEEFEQLLHELID</sequence>
<protein>
    <submittedName>
        <fullName evidence="3">Hydrolase or acyltransferases (Alpha/beta hydrolase superfamily)</fullName>
    </submittedName>
</protein>
<name>M2WD31_9MICC</name>
<accession>M2WD31</accession>
<dbReference type="Pfam" id="PF00561">
    <property type="entry name" value="Abhydrolase_1"/>
    <property type="match status" value="1"/>
</dbReference>
<dbReference type="PRINTS" id="PR00111">
    <property type="entry name" value="ABHYDROLASE"/>
</dbReference>
<dbReference type="RefSeq" id="WP_006214963.1">
    <property type="nucleotide sequence ID" value="NZ_ANHZ02000015.1"/>
</dbReference>
<keyword evidence="3" id="KW-0808">Transferase</keyword>
<evidence type="ECO:0000313" key="4">
    <source>
        <dbReference type="Proteomes" id="UP000009877"/>
    </source>
</evidence>
<keyword evidence="1 3" id="KW-0378">Hydrolase</keyword>
<dbReference type="PANTHER" id="PTHR46118:SF4">
    <property type="entry name" value="PROTEIN ABHD11"/>
    <property type="match status" value="1"/>
</dbReference>
<dbReference type="InterPro" id="IPR000073">
    <property type="entry name" value="AB_hydrolase_1"/>
</dbReference>
<dbReference type="GO" id="GO:0016746">
    <property type="term" value="F:acyltransferase activity"/>
    <property type="evidence" value="ECO:0007669"/>
    <property type="project" value="UniProtKB-KW"/>
</dbReference>
<dbReference type="AlphaFoldDB" id="M2WD31"/>
<keyword evidence="4" id="KW-1185">Reference proteome</keyword>
<dbReference type="InterPro" id="IPR029058">
    <property type="entry name" value="AB_hydrolase_fold"/>
</dbReference>
<dbReference type="EMBL" id="ANHZ02000015">
    <property type="protein sequence ID" value="EME36372.1"/>
    <property type="molecule type" value="Genomic_DNA"/>
</dbReference>
<dbReference type="PANTHER" id="PTHR46118">
    <property type="entry name" value="PROTEIN ABHD11"/>
    <property type="match status" value="1"/>
</dbReference>
<gene>
    <name evidence="3" type="ORF">C884_00540</name>
</gene>
<evidence type="ECO:0000256" key="1">
    <source>
        <dbReference type="ARBA" id="ARBA00022801"/>
    </source>
</evidence>
<keyword evidence="3" id="KW-0012">Acyltransferase</keyword>
<dbReference type="Gene3D" id="3.40.50.1820">
    <property type="entry name" value="alpha/beta hydrolase"/>
    <property type="match status" value="1"/>
</dbReference>
<organism evidence="3 4">
    <name type="scientific">Kocuria palustris PEL</name>
    <dbReference type="NCBI Taxonomy" id="1236550"/>
    <lineage>
        <taxon>Bacteria</taxon>
        <taxon>Bacillati</taxon>
        <taxon>Actinomycetota</taxon>
        <taxon>Actinomycetes</taxon>
        <taxon>Micrococcales</taxon>
        <taxon>Micrococcaceae</taxon>
        <taxon>Kocuria</taxon>
    </lineage>
</organism>
<feature type="domain" description="AB hydrolase-1" evidence="2">
    <location>
        <begin position="30"/>
        <end position="261"/>
    </location>
</feature>
<comment type="caution">
    <text evidence="3">The sequence shown here is derived from an EMBL/GenBank/DDBJ whole genome shotgun (WGS) entry which is preliminary data.</text>
</comment>
<evidence type="ECO:0000259" key="2">
    <source>
        <dbReference type="Pfam" id="PF00561"/>
    </source>
</evidence>
<evidence type="ECO:0000313" key="3">
    <source>
        <dbReference type="EMBL" id="EME36372.1"/>
    </source>
</evidence>